<feature type="region of interest" description="Disordered" evidence="1">
    <location>
        <begin position="29"/>
        <end position="48"/>
    </location>
</feature>
<evidence type="ECO:0000313" key="2">
    <source>
        <dbReference type="EMBL" id="VEL11719.1"/>
    </source>
</evidence>
<evidence type="ECO:0000256" key="1">
    <source>
        <dbReference type="SAM" id="MobiDB-lite"/>
    </source>
</evidence>
<keyword evidence="3" id="KW-1185">Reference proteome</keyword>
<name>A0A3S5FCC8_9PLAT</name>
<dbReference type="EMBL" id="CAAALY010012617">
    <property type="protein sequence ID" value="VEL11719.1"/>
    <property type="molecule type" value="Genomic_DNA"/>
</dbReference>
<accession>A0A3S5FCC8</accession>
<dbReference type="Proteomes" id="UP000784294">
    <property type="component" value="Unassembled WGS sequence"/>
</dbReference>
<protein>
    <submittedName>
        <fullName evidence="2">Uncharacterized protein</fullName>
    </submittedName>
</protein>
<comment type="caution">
    <text evidence="2">The sequence shown here is derived from an EMBL/GenBank/DDBJ whole genome shotgun (WGS) entry which is preliminary data.</text>
</comment>
<reference evidence="2" key="1">
    <citation type="submission" date="2018-11" db="EMBL/GenBank/DDBJ databases">
        <authorList>
            <consortium name="Pathogen Informatics"/>
        </authorList>
    </citation>
    <scope>NUCLEOTIDE SEQUENCE</scope>
</reference>
<evidence type="ECO:0000313" key="3">
    <source>
        <dbReference type="Proteomes" id="UP000784294"/>
    </source>
</evidence>
<dbReference type="AlphaFoldDB" id="A0A3S5FCC8"/>
<gene>
    <name evidence="2" type="ORF">PXEA_LOCUS5159</name>
</gene>
<organism evidence="2 3">
    <name type="scientific">Protopolystoma xenopodis</name>
    <dbReference type="NCBI Taxonomy" id="117903"/>
    <lineage>
        <taxon>Eukaryota</taxon>
        <taxon>Metazoa</taxon>
        <taxon>Spiralia</taxon>
        <taxon>Lophotrochozoa</taxon>
        <taxon>Platyhelminthes</taxon>
        <taxon>Monogenea</taxon>
        <taxon>Polyopisthocotylea</taxon>
        <taxon>Polystomatidea</taxon>
        <taxon>Polystomatidae</taxon>
        <taxon>Protopolystoma</taxon>
    </lineage>
</organism>
<proteinExistence type="predicted"/>
<sequence length="212" mass="22496">MHQPAHSDRVPSDALLASTECSTANIDVIRAQPRPIRPATKSSLPHSATKSTPLSFFSSAPLSSQATLTVCDNSSSASLNTITLSTTSAHSSSPFPVCDQSINDAFTPISSIDLSSSKASLFPTVFLASSSVSSALPLPVHSSLPVSNCSSFSTTNYLSTSSSLSAIKEFNKARKLHRHVSDGVQTIGARNPVWNKTSVLIRPNLVLIYLYF</sequence>